<dbReference type="SUPFAM" id="SSF46689">
    <property type="entry name" value="Homeodomain-like"/>
    <property type="match status" value="1"/>
</dbReference>
<evidence type="ECO:0000313" key="3">
    <source>
        <dbReference type="Proteomes" id="UP001152795"/>
    </source>
</evidence>
<dbReference type="Pfam" id="PF13358">
    <property type="entry name" value="DDE_3"/>
    <property type="match status" value="1"/>
</dbReference>
<sequence>MERVSKKGRTYVKGRAVGNELRTLIIDDIILAGGCSETTYFPGDFKTVADKFKLSNTTIKNIWVSFCENKTVFPSPHGGGNPSKLGIEDLELIEVLITANPTISHKELLDKLREHGEVFGEVSQSELSRAIHCRMISGKEYTRKKVTTVAIERFTHINMVYTQMFIDYLHSKDPFKLKFFDEAGLKLPTDSTRCYGHAPKGERCVEIRRYHETPNITVNVLAGLEGVKYANIVDGASTTIHFLQFWGEAANAGDVITGRPALEVADIVVMDNCATHHFDGGVNLVSFFDELGIELVYTPAYSPDFNPVEFVFSKMRTEMHYYQLSDLVESNLKLGAYEALESINANDMKGFYRATSYIDI</sequence>
<name>A0A6S7JCG2_PARCT</name>
<proteinExistence type="predicted"/>
<comment type="caution">
    <text evidence="2">The sequence shown here is derived from an EMBL/GenBank/DDBJ whole genome shotgun (WGS) entry which is preliminary data.</text>
</comment>
<organism evidence="2 3">
    <name type="scientific">Paramuricea clavata</name>
    <name type="common">Red gorgonian</name>
    <name type="synonym">Violescent sea-whip</name>
    <dbReference type="NCBI Taxonomy" id="317549"/>
    <lineage>
        <taxon>Eukaryota</taxon>
        <taxon>Metazoa</taxon>
        <taxon>Cnidaria</taxon>
        <taxon>Anthozoa</taxon>
        <taxon>Octocorallia</taxon>
        <taxon>Malacalcyonacea</taxon>
        <taxon>Plexauridae</taxon>
        <taxon>Paramuricea</taxon>
    </lineage>
</organism>
<dbReference type="OrthoDB" id="5957333at2759"/>
<evidence type="ECO:0000259" key="1">
    <source>
        <dbReference type="Pfam" id="PF13358"/>
    </source>
</evidence>
<dbReference type="InterPro" id="IPR038717">
    <property type="entry name" value="Tc1-like_DDE_dom"/>
</dbReference>
<dbReference type="InterPro" id="IPR036397">
    <property type="entry name" value="RNaseH_sf"/>
</dbReference>
<accession>A0A6S7JCG2</accession>
<dbReference type="GO" id="GO:0003676">
    <property type="term" value="F:nucleic acid binding"/>
    <property type="evidence" value="ECO:0007669"/>
    <property type="project" value="InterPro"/>
</dbReference>
<evidence type="ECO:0000313" key="2">
    <source>
        <dbReference type="EMBL" id="CAB4027744.1"/>
    </source>
</evidence>
<dbReference type="PANTHER" id="PTHR46564">
    <property type="entry name" value="TRANSPOSASE"/>
    <property type="match status" value="1"/>
</dbReference>
<dbReference type="Gene3D" id="3.30.420.10">
    <property type="entry name" value="Ribonuclease H-like superfamily/Ribonuclease H"/>
    <property type="match status" value="1"/>
</dbReference>
<dbReference type="PANTHER" id="PTHR46564:SF1">
    <property type="entry name" value="TRANSPOSASE"/>
    <property type="match status" value="1"/>
</dbReference>
<dbReference type="InterPro" id="IPR009057">
    <property type="entry name" value="Homeodomain-like_sf"/>
</dbReference>
<keyword evidence="3" id="KW-1185">Reference proteome</keyword>
<gene>
    <name evidence="2" type="ORF">PACLA_8A079673</name>
</gene>
<feature type="domain" description="Tc1-like transposase DDE" evidence="1">
    <location>
        <begin position="177"/>
        <end position="322"/>
    </location>
</feature>
<dbReference type="AlphaFoldDB" id="A0A6S7JCG2"/>
<protein>
    <submittedName>
        <fullName evidence="2">Ankyrin repeat domain-containing 34B</fullName>
    </submittedName>
</protein>
<reference evidence="2" key="1">
    <citation type="submission" date="2020-04" db="EMBL/GenBank/DDBJ databases">
        <authorList>
            <person name="Alioto T."/>
            <person name="Alioto T."/>
            <person name="Gomez Garrido J."/>
        </authorList>
    </citation>
    <scope>NUCLEOTIDE SEQUENCE</scope>
    <source>
        <strain evidence="2">A484AB</strain>
    </source>
</reference>
<dbReference type="EMBL" id="CACRXK020014991">
    <property type="protein sequence ID" value="CAB4027744.1"/>
    <property type="molecule type" value="Genomic_DNA"/>
</dbReference>
<dbReference type="Proteomes" id="UP001152795">
    <property type="component" value="Unassembled WGS sequence"/>
</dbReference>